<dbReference type="Proteomes" id="UP001489004">
    <property type="component" value="Unassembled WGS sequence"/>
</dbReference>
<evidence type="ECO:0000256" key="1">
    <source>
        <dbReference type="SAM" id="MobiDB-lite"/>
    </source>
</evidence>
<reference evidence="2 3" key="1">
    <citation type="journal article" date="2024" name="Nat. Commun.">
        <title>Phylogenomics reveals the evolutionary origins of lichenization in chlorophyte algae.</title>
        <authorList>
            <person name="Puginier C."/>
            <person name="Libourel C."/>
            <person name="Otte J."/>
            <person name="Skaloud P."/>
            <person name="Haon M."/>
            <person name="Grisel S."/>
            <person name="Petersen M."/>
            <person name="Berrin J.G."/>
            <person name="Delaux P.M."/>
            <person name="Dal Grande F."/>
            <person name="Keller J."/>
        </authorList>
    </citation>
    <scope>NUCLEOTIDE SEQUENCE [LARGE SCALE GENOMIC DNA]</scope>
    <source>
        <strain evidence="2 3">SAG 2043</strain>
    </source>
</reference>
<feature type="region of interest" description="Disordered" evidence="1">
    <location>
        <begin position="64"/>
        <end position="84"/>
    </location>
</feature>
<accession>A0AAW1QAQ7</accession>
<protein>
    <submittedName>
        <fullName evidence="2">Uncharacterized protein</fullName>
    </submittedName>
</protein>
<evidence type="ECO:0000313" key="2">
    <source>
        <dbReference type="EMBL" id="KAK9817981.1"/>
    </source>
</evidence>
<dbReference type="AlphaFoldDB" id="A0AAW1QAQ7"/>
<keyword evidence="3" id="KW-1185">Reference proteome</keyword>
<proteinExistence type="predicted"/>
<gene>
    <name evidence="2" type="ORF">WJX72_005305</name>
</gene>
<name>A0AAW1QAQ7_9CHLO</name>
<evidence type="ECO:0000313" key="3">
    <source>
        <dbReference type="Proteomes" id="UP001489004"/>
    </source>
</evidence>
<comment type="caution">
    <text evidence="2">The sequence shown here is derived from an EMBL/GenBank/DDBJ whole genome shotgun (WGS) entry which is preliminary data.</text>
</comment>
<sequence>MGAELAQHAQQQDVPACDIVFCDDFDWQDSAEPGFPAADEGTEAAFLGAADTGGMGGQHTGAATVQPVGQPGSSTQAGPTALSRKRMRDELCEKIIKEVLEEKSQSRVGLQPLVNCLSRILDQARSAAGPQSSPTVHELLALRAQSLAQGTIPADTSPQRFLMAALMLAQQWNASRAAGTPAANGLCQLLELRNTAERGGVLLLV</sequence>
<dbReference type="EMBL" id="JALJOR010000004">
    <property type="protein sequence ID" value="KAK9817981.1"/>
    <property type="molecule type" value="Genomic_DNA"/>
</dbReference>
<organism evidence="2 3">
    <name type="scientific">[Myrmecia] bisecta</name>
    <dbReference type="NCBI Taxonomy" id="41462"/>
    <lineage>
        <taxon>Eukaryota</taxon>
        <taxon>Viridiplantae</taxon>
        <taxon>Chlorophyta</taxon>
        <taxon>core chlorophytes</taxon>
        <taxon>Trebouxiophyceae</taxon>
        <taxon>Trebouxiales</taxon>
        <taxon>Trebouxiaceae</taxon>
        <taxon>Myrmecia</taxon>
    </lineage>
</organism>